<feature type="region of interest" description="Disordered" evidence="1">
    <location>
        <begin position="93"/>
        <end position="126"/>
    </location>
</feature>
<evidence type="ECO:0000313" key="2">
    <source>
        <dbReference type="EMBL" id="OAA62394.1"/>
    </source>
</evidence>
<sequence>MGVFSEQPIFALSLADSIAGVESVSKNKPLSFTIESSTLNDLTPTILLTALRTFAESIAACARKFDDGYAHAVANDFTKSLLSHWNQFLHAGETMGPSSSELPQPRLKPADKSVSGPPTNNKVAHK</sequence>
<feature type="compositionally biased region" description="Polar residues" evidence="1">
    <location>
        <begin position="116"/>
        <end position="126"/>
    </location>
</feature>
<dbReference type="AlphaFoldDB" id="A0A167VA89"/>
<comment type="caution">
    <text evidence="2">The sequence shown here is derived from an EMBL/GenBank/DDBJ whole genome shotgun (WGS) entry which is preliminary data.</text>
</comment>
<evidence type="ECO:0000256" key="1">
    <source>
        <dbReference type="SAM" id="MobiDB-lite"/>
    </source>
</evidence>
<dbReference type="OrthoDB" id="4869083at2759"/>
<dbReference type="Proteomes" id="UP000076881">
    <property type="component" value="Unassembled WGS sequence"/>
</dbReference>
<dbReference type="EMBL" id="AZHF01000017">
    <property type="protein sequence ID" value="OAA62394.1"/>
    <property type="molecule type" value="Genomic_DNA"/>
</dbReference>
<name>A0A167VA89_CORDF</name>
<keyword evidence="3" id="KW-1185">Reference proteome</keyword>
<evidence type="ECO:0000313" key="3">
    <source>
        <dbReference type="Proteomes" id="UP000076881"/>
    </source>
</evidence>
<accession>A0A167VA89</accession>
<proteinExistence type="predicted"/>
<gene>
    <name evidence="2" type="ORF">LEL_10730</name>
</gene>
<reference evidence="2 3" key="1">
    <citation type="journal article" date="2016" name="Genome Biol. Evol.">
        <title>Divergent and convergent evolution of fungal pathogenicity.</title>
        <authorList>
            <person name="Shang Y."/>
            <person name="Xiao G."/>
            <person name="Zheng P."/>
            <person name="Cen K."/>
            <person name="Zhan S."/>
            <person name="Wang C."/>
        </authorList>
    </citation>
    <scope>NUCLEOTIDE SEQUENCE [LARGE SCALE GENOMIC DNA]</scope>
    <source>
        <strain evidence="2 3">RCEF 1005</strain>
    </source>
</reference>
<protein>
    <submittedName>
        <fullName evidence="2">Uncharacterized protein</fullName>
    </submittedName>
</protein>
<organism evidence="2 3">
    <name type="scientific">Akanthomyces lecanii RCEF 1005</name>
    <dbReference type="NCBI Taxonomy" id="1081108"/>
    <lineage>
        <taxon>Eukaryota</taxon>
        <taxon>Fungi</taxon>
        <taxon>Dikarya</taxon>
        <taxon>Ascomycota</taxon>
        <taxon>Pezizomycotina</taxon>
        <taxon>Sordariomycetes</taxon>
        <taxon>Hypocreomycetidae</taxon>
        <taxon>Hypocreales</taxon>
        <taxon>Cordycipitaceae</taxon>
        <taxon>Akanthomyces</taxon>
        <taxon>Cordyceps confragosa</taxon>
    </lineage>
</organism>